<proteinExistence type="predicted"/>
<dbReference type="EMBL" id="QXCT01000002">
    <property type="protein sequence ID" value="MDW9254698.1"/>
    <property type="molecule type" value="Genomic_DNA"/>
</dbReference>
<organism evidence="2 3">
    <name type="scientific">Burkholderia thailandensis</name>
    <dbReference type="NCBI Taxonomy" id="57975"/>
    <lineage>
        <taxon>Bacteria</taxon>
        <taxon>Pseudomonadati</taxon>
        <taxon>Pseudomonadota</taxon>
        <taxon>Betaproteobacteria</taxon>
        <taxon>Burkholderiales</taxon>
        <taxon>Burkholderiaceae</taxon>
        <taxon>Burkholderia</taxon>
        <taxon>pseudomallei group</taxon>
    </lineage>
</organism>
<feature type="compositionally biased region" description="Gly residues" evidence="1">
    <location>
        <begin position="32"/>
        <end position="42"/>
    </location>
</feature>
<evidence type="ECO:0008006" key="4">
    <source>
        <dbReference type="Google" id="ProtNLM"/>
    </source>
</evidence>
<evidence type="ECO:0000256" key="1">
    <source>
        <dbReference type="SAM" id="MobiDB-lite"/>
    </source>
</evidence>
<gene>
    <name evidence="2" type="ORF">C7S16_0298</name>
</gene>
<name>A0AAW9D017_BURTH</name>
<accession>A0AAW9D017</accession>
<reference evidence="2" key="1">
    <citation type="submission" date="2018-08" db="EMBL/GenBank/DDBJ databases">
        <title>Identification of Burkholderia cepacia strains that express a Burkholderia pseudomallei-like capsular polysaccharide.</title>
        <authorList>
            <person name="Burtnick M.N."/>
            <person name="Vongsouvath M."/>
            <person name="Newton P."/>
            <person name="Wuthiekanun V."/>
            <person name="Limmathurotsakul D."/>
            <person name="Brett P.J."/>
            <person name="Chantratita N."/>
            <person name="Dance D.A."/>
        </authorList>
    </citation>
    <scope>NUCLEOTIDE SEQUENCE</scope>
    <source>
        <strain evidence="2">SBXCC001</strain>
    </source>
</reference>
<comment type="caution">
    <text evidence="2">The sequence shown here is derived from an EMBL/GenBank/DDBJ whole genome shotgun (WGS) entry which is preliminary data.</text>
</comment>
<sequence>MAWFSSCLVLAGGCRADAWRRGFDARTRRGGDLGSTSGGGMGDALRAGRQAPNARRADAGIKRKCPA</sequence>
<dbReference type="AlphaFoldDB" id="A0AAW9D017"/>
<dbReference type="Proteomes" id="UP001272137">
    <property type="component" value="Unassembled WGS sequence"/>
</dbReference>
<evidence type="ECO:0000313" key="3">
    <source>
        <dbReference type="Proteomes" id="UP001272137"/>
    </source>
</evidence>
<protein>
    <recommendedName>
        <fullName evidence="4">Lipoprotein</fullName>
    </recommendedName>
</protein>
<evidence type="ECO:0000313" key="2">
    <source>
        <dbReference type="EMBL" id="MDW9254698.1"/>
    </source>
</evidence>
<feature type="region of interest" description="Disordered" evidence="1">
    <location>
        <begin position="27"/>
        <end position="67"/>
    </location>
</feature>